<dbReference type="Pfam" id="PF03144">
    <property type="entry name" value="GTP_EFTU_D2"/>
    <property type="match status" value="1"/>
</dbReference>
<dbReference type="EMBL" id="CAXAMM010037891">
    <property type="protein sequence ID" value="CAK9077790.1"/>
    <property type="molecule type" value="Genomic_DNA"/>
</dbReference>
<dbReference type="CDD" id="cd16263">
    <property type="entry name" value="BipA_III"/>
    <property type="match status" value="1"/>
</dbReference>
<dbReference type="PANTHER" id="PTHR42908">
    <property type="entry name" value="TRANSLATION ELONGATION FACTOR-RELATED"/>
    <property type="match status" value="1"/>
</dbReference>
<keyword evidence="4" id="KW-1185">Reference proteome</keyword>
<evidence type="ECO:0000256" key="1">
    <source>
        <dbReference type="SAM" id="MobiDB-lite"/>
    </source>
</evidence>
<dbReference type="InterPro" id="IPR031157">
    <property type="entry name" value="G_TR_CS"/>
</dbReference>
<dbReference type="CDD" id="cd01891">
    <property type="entry name" value="TypA_BipA"/>
    <property type="match status" value="1"/>
</dbReference>
<dbReference type="InterPro" id="IPR042116">
    <property type="entry name" value="TypA/BipA_C"/>
</dbReference>
<dbReference type="InterPro" id="IPR047041">
    <property type="entry name" value="BipA_GTP-bd_dom"/>
</dbReference>
<proteinExistence type="inferred from homology"/>
<dbReference type="NCBIfam" id="TIGR01394">
    <property type="entry name" value="TypA_BipA"/>
    <property type="match status" value="1"/>
</dbReference>
<protein>
    <submittedName>
        <fullName evidence="3">50S ribosomal subunit assembly factor BipA (GTP-binding protein BipA) (Ribosome-dependent GTPase BipA)</fullName>
    </submittedName>
</protein>
<dbReference type="InterPro" id="IPR009000">
    <property type="entry name" value="Transl_B-barrel_sf"/>
</dbReference>
<evidence type="ECO:0000313" key="4">
    <source>
        <dbReference type="Proteomes" id="UP001642464"/>
    </source>
</evidence>
<dbReference type="NCBIfam" id="TIGR00231">
    <property type="entry name" value="small_GTP"/>
    <property type="match status" value="1"/>
</dbReference>
<dbReference type="SMART" id="SM00838">
    <property type="entry name" value="EFG_C"/>
    <property type="match status" value="1"/>
</dbReference>
<gene>
    <name evidence="3" type="ORF">SCF082_LOCUS37274</name>
</gene>
<dbReference type="Gene3D" id="3.30.70.240">
    <property type="match status" value="1"/>
</dbReference>
<dbReference type="SUPFAM" id="SSF54980">
    <property type="entry name" value="EF-G C-terminal domain-like"/>
    <property type="match status" value="2"/>
</dbReference>
<dbReference type="SUPFAM" id="SSF52540">
    <property type="entry name" value="P-loop containing nucleoside triphosphate hydrolases"/>
    <property type="match status" value="1"/>
</dbReference>
<dbReference type="CDD" id="cd03710">
    <property type="entry name" value="BipA_TypA_C"/>
    <property type="match status" value="1"/>
</dbReference>
<dbReference type="PROSITE" id="PS51722">
    <property type="entry name" value="G_TR_2"/>
    <property type="match status" value="1"/>
</dbReference>
<dbReference type="Gene3D" id="2.40.50.250">
    <property type="entry name" value="bipa protein"/>
    <property type="match status" value="1"/>
</dbReference>
<dbReference type="Pfam" id="PF00009">
    <property type="entry name" value="GTP_EFTU"/>
    <property type="match status" value="1"/>
</dbReference>
<dbReference type="InterPro" id="IPR047042">
    <property type="entry name" value="BipA_II"/>
</dbReference>
<dbReference type="Gene3D" id="3.40.50.300">
    <property type="entry name" value="P-loop containing nucleotide triphosphate hydrolases"/>
    <property type="match status" value="1"/>
</dbReference>
<dbReference type="InterPro" id="IPR027417">
    <property type="entry name" value="P-loop_NTPase"/>
</dbReference>
<name>A0ABP0PP40_9DINO</name>
<feature type="domain" description="Tr-type G" evidence="2">
    <location>
        <begin position="107"/>
        <end position="302"/>
    </location>
</feature>
<evidence type="ECO:0000259" key="2">
    <source>
        <dbReference type="PROSITE" id="PS51722"/>
    </source>
</evidence>
<dbReference type="InterPro" id="IPR035647">
    <property type="entry name" value="EFG_III/V"/>
</dbReference>
<dbReference type="SUPFAM" id="SSF54427">
    <property type="entry name" value="NTF2-like"/>
    <property type="match status" value="1"/>
</dbReference>
<dbReference type="Pfam" id="PF00679">
    <property type="entry name" value="EFG_C"/>
    <property type="match status" value="1"/>
</dbReference>
<dbReference type="InterPro" id="IPR032710">
    <property type="entry name" value="NTF2-like_dom_sf"/>
</dbReference>
<evidence type="ECO:0000313" key="3">
    <source>
        <dbReference type="EMBL" id="CAK9077790.1"/>
    </source>
</evidence>
<dbReference type="InterPro" id="IPR006298">
    <property type="entry name" value="BipA"/>
</dbReference>
<dbReference type="Gene3D" id="2.40.30.10">
    <property type="entry name" value="Translation factors"/>
    <property type="match status" value="1"/>
</dbReference>
<dbReference type="InterPro" id="IPR004161">
    <property type="entry name" value="EFTu-like_2"/>
</dbReference>
<dbReference type="InterPro" id="IPR000640">
    <property type="entry name" value="EFG_V-like"/>
</dbReference>
<dbReference type="HAMAP" id="MF_00849">
    <property type="entry name" value="BipA"/>
    <property type="match status" value="1"/>
</dbReference>
<dbReference type="Proteomes" id="UP001642464">
    <property type="component" value="Unassembled WGS sequence"/>
</dbReference>
<dbReference type="PRINTS" id="PR00315">
    <property type="entry name" value="ELONGATNFCT"/>
</dbReference>
<accession>A0ABP0PP40</accession>
<dbReference type="Gene3D" id="3.30.70.870">
    <property type="entry name" value="Elongation Factor G (Translational Gtpase), domain 3"/>
    <property type="match status" value="1"/>
</dbReference>
<dbReference type="InterPro" id="IPR035651">
    <property type="entry name" value="BipA_V"/>
</dbReference>
<dbReference type="InterPro" id="IPR048876">
    <property type="entry name" value="BipA_C"/>
</dbReference>
<reference evidence="3 4" key="1">
    <citation type="submission" date="2024-02" db="EMBL/GenBank/DDBJ databases">
        <authorList>
            <person name="Chen Y."/>
            <person name="Shah S."/>
            <person name="Dougan E. K."/>
            <person name="Thang M."/>
            <person name="Chan C."/>
        </authorList>
    </citation>
    <scope>NUCLEOTIDE SEQUENCE [LARGE SCALE GENOMIC DNA]</scope>
</reference>
<feature type="compositionally biased region" description="Basic and acidic residues" evidence="1">
    <location>
        <begin position="702"/>
        <end position="718"/>
    </location>
</feature>
<dbReference type="Pfam" id="PF21018">
    <property type="entry name" value="BipA_C"/>
    <property type="match status" value="1"/>
</dbReference>
<organism evidence="3 4">
    <name type="scientific">Durusdinium trenchii</name>
    <dbReference type="NCBI Taxonomy" id="1381693"/>
    <lineage>
        <taxon>Eukaryota</taxon>
        <taxon>Sar</taxon>
        <taxon>Alveolata</taxon>
        <taxon>Dinophyceae</taxon>
        <taxon>Suessiales</taxon>
        <taxon>Symbiodiniaceae</taxon>
        <taxon>Durusdinium</taxon>
    </lineage>
</organism>
<dbReference type="InterPro" id="IPR047043">
    <property type="entry name" value="BipA_III"/>
</dbReference>
<dbReference type="PANTHER" id="PTHR42908:SF8">
    <property type="entry name" value="TR-TYPE G DOMAIN-CONTAINING PROTEIN"/>
    <property type="match status" value="1"/>
</dbReference>
<comment type="caution">
    <text evidence="3">The sequence shown here is derived from an EMBL/GenBank/DDBJ whole genome shotgun (WGS) entry which is preliminary data.</text>
</comment>
<dbReference type="InterPro" id="IPR005225">
    <property type="entry name" value="Small_GTP-bd"/>
</dbReference>
<dbReference type="Gene3D" id="3.10.450.50">
    <property type="match status" value="1"/>
</dbReference>
<dbReference type="CDD" id="cd03691">
    <property type="entry name" value="BipA_TypA_II"/>
    <property type="match status" value="1"/>
</dbReference>
<dbReference type="InterPro" id="IPR000795">
    <property type="entry name" value="T_Tr_GTP-bd_dom"/>
</dbReference>
<dbReference type="SUPFAM" id="SSF50447">
    <property type="entry name" value="Translation proteins"/>
    <property type="match status" value="1"/>
</dbReference>
<feature type="region of interest" description="Disordered" evidence="1">
    <location>
        <begin position="702"/>
        <end position="732"/>
    </location>
</feature>
<dbReference type="PROSITE" id="PS00301">
    <property type="entry name" value="G_TR_1"/>
    <property type="match status" value="1"/>
</dbReference>
<sequence>MVRLRLRKARGDDPLKKILALTLSAAILGAMSMTPASAATALAPSAVDSAAKAASQSAGGVELIKKRRWRKRRGWRRGRGYRRGFRAGRRYGRAPRGWRRYRARTSMDLRNIAIIAHVDHGKTTLVDALLKQSGTFRENQKIAERAMDSNDLERERGITILAKCTSVVWKDTLINIVDTPGHADFGGEVERILNMVDGVVVLVDASEGPLPQTKFVVSKALKRGLRPIVAINKIDRPDERHGDVLNEIFDLFANLDATDEQLDFPVLYGSGRAGWMALDPAGPQNDLAPMFDLIISHVPPPTVEPGPARMLATTLEADNFLGRILTGRISSGSLKPNQQLKALNRDGKVVETFRVSKVLAFRGLERVPVDEAMAGEIVAVAGMSEATVADTLCDPSVDTPIEAQPVDPPTLSMTFRVNDGPFAGTEGDKVQSRVIRDRLDKEAERNIAIRITPSMESGESFDVAGRGELQLAILLENMRREGFELTVSRPKVVYRTDEATGERLEPIEEVIIDVDEGHSGIVVQKLSERKGELLEMRPSGGGRTRMVFHVPTRSLLGYQAELLSDTRGTAVMNKLFHGYAPFKGEIAGRHTGVLISNSDGEAAAYAIFNLQDRGPFFIGPQTKVYVGMIVGEHTRDNDLEVNVVKGKKLTNVRASGKDDAVLLTPPIKLTLEAAMSYITDEELVEVTPKSIRLRKRWLDPHERKRQERKREADREADFHSFSSNRPDGEGRLKNLDARSARDVLDGCHVAWCNGDIERVLSFYTDDLCYWCNAGAAPGQPFVLQGKPALRTFLYSIFAVAESGSVTEYFHFENDVARASVECYLLHRRTGHLLSGTFRQVVHFRGRKIARIEEYHDAAKMAAFWRLVSCERMADEPEEQF</sequence>